<evidence type="ECO:0000313" key="1">
    <source>
        <dbReference type="EMBL" id="CAD8660063.1"/>
    </source>
</evidence>
<dbReference type="GO" id="GO:0009543">
    <property type="term" value="C:chloroplast thylakoid lumen"/>
    <property type="evidence" value="ECO:0007669"/>
    <property type="project" value="TreeGrafter"/>
</dbReference>
<dbReference type="GO" id="GO:0009523">
    <property type="term" value="C:photosystem II"/>
    <property type="evidence" value="ECO:0007669"/>
    <property type="project" value="InterPro"/>
</dbReference>
<protein>
    <recommendedName>
        <fullName evidence="2">Photosystem II Psb27 protein</fullName>
    </recommendedName>
</protein>
<dbReference type="AlphaFoldDB" id="A0A7S0N6G5"/>
<dbReference type="InterPro" id="IPR025585">
    <property type="entry name" value="PSII_Psb27"/>
</dbReference>
<dbReference type="InterPro" id="IPR038450">
    <property type="entry name" value="PSII_Psb27_sf"/>
</dbReference>
<dbReference type="Gene3D" id="1.20.58.810">
    <property type="entry name" value="Photosystem II Pbs27"/>
    <property type="match status" value="1"/>
</dbReference>
<dbReference type="PANTHER" id="PTHR34041:SF1">
    <property type="entry name" value="PHOTOSYSTEM II REPAIR PROTEIN PSB27-H1, CHLOROPLASTIC"/>
    <property type="match status" value="1"/>
</dbReference>
<organism evidence="1">
    <name type="scientific">Pyramimonas obovata</name>
    <dbReference type="NCBI Taxonomy" id="1411642"/>
    <lineage>
        <taxon>Eukaryota</taxon>
        <taxon>Viridiplantae</taxon>
        <taxon>Chlorophyta</taxon>
        <taxon>Pyramimonadophyceae</taxon>
        <taxon>Pyramimonadales</taxon>
        <taxon>Pyramimonadaceae</taxon>
        <taxon>Pyramimonas</taxon>
        <taxon>Pyramimonas incertae sedis</taxon>
    </lineage>
</organism>
<proteinExistence type="inferred from homology"/>
<accession>A0A7S0N6G5</accession>
<dbReference type="EMBL" id="HBFA01011896">
    <property type="protein sequence ID" value="CAD8660063.1"/>
    <property type="molecule type" value="Transcribed_RNA"/>
</dbReference>
<dbReference type="GO" id="GO:0010206">
    <property type="term" value="P:photosystem II repair"/>
    <property type="evidence" value="ECO:0007669"/>
    <property type="project" value="InterPro"/>
</dbReference>
<dbReference type="PANTHER" id="PTHR34041">
    <property type="entry name" value="PHOTOSYSTEM II REPAIR PROTEIN PSB27-H1, CHLOROPLASTIC"/>
    <property type="match status" value="1"/>
</dbReference>
<dbReference type="HAMAP" id="MF_01481">
    <property type="entry name" value="PSII_Psb27"/>
    <property type="match status" value="1"/>
</dbReference>
<name>A0A7S0N6G5_9CHLO</name>
<dbReference type="Pfam" id="PF13326">
    <property type="entry name" value="PSII_Pbs27"/>
    <property type="match status" value="1"/>
</dbReference>
<evidence type="ECO:0008006" key="2">
    <source>
        <dbReference type="Google" id="ProtNLM"/>
    </source>
</evidence>
<reference evidence="1" key="1">
    <citation type="submission" date="2021-01" db="EMBL/GenBank/DDBJ databases">
        <authorList>
            <person name="Corre E."/>
            <person name="Pelletier E."/>
            <person name="Niang G."/>
            <person name="Scheremetjew M."/>
            <person name="Finn R."/>
            <person name="Kale V."/>
            <person name="Holt S."/>
            <person name="Cochrane G."/>
            <person name="Meng A."/>
            <person name="Brown T."/>
            <person name="Cohen L."/>
        </authorList>
    </citation>
    <scope>NUCLEOTIDE SEQUENCE</scope>
    <source>
        <strain evidence="1">CCMP722</strain>
    </source>
</reference>
<sequence length="186" mass="19729">MASTMMKSVTLVAPTSALSSKKATPAKLSAISARPVATRPTVVLAQADAGRREVALAGMAAIAATVLPVGKANAGLFGGKSREEIYADQTTALITEILTTITLPRDDETRGDAIKHLKGSSNEWVAKYRRDNSVSGRPSYGYTYSAVNAVQGHYTNFGTKAPIPKKRAERIVKELKDAQVAIGRGR</sequence>
<gene>
    <name evidence="1" type="ORF">POBO1169_LOCUS6189</name>
</gene>
<dbReference type="GO" id="GO:0010207">
    <property type="term" value="P:photosystem II assembly"/>
    <property type="evidence" value="ECO:0007669"/>
    <property type="project" value="InterPro"/>
</dbReference>